<proteinExistence type="predicted"/>
<dbReference type="InterPro" id="IPR017850">
    <property type="entry name" value="Alkaline_phosphatase_core_sf"/>
</dbReference>
<protein>
    <submittedName>
        <fullName evidence="2">Ectonucleotide pyrophosphatase/phosphodiesterase</fullName>
    </submittedName>
</protein>
<dbReference type="RefSeq" id="WP_262991765.1">
    <property type="nucleotide sequence ID" value="NZ_JAOTJC010000002.1"/>
</dbReference>
<name>A0ABT2VIT4_9ALTE</name>
<organism evidence="2 3">
    <name type="scientific">Alteromonas salexigens</name>
    <dbReference type="NCBI Taxonomy" id="2982530"/>
    <lineage>
        <taxon>Bacteria</taxon>
        <taxon>Pseudomonadati</taxon>
        <taxon>Pseudomonadota</taxon>
        <taxon>Gammaproteobacteria</taxon>
        <taxon>Alteromonadales</taxon>
        <taxon>Alteromonadaceae</taxon>
        <taxon>Alteromonas/Salinimonas group</taxon>
        <taxon>Alteromonas</taxon>
    </lineage>
</organism>
<gene>
    <name evidence="2" type="ORF">OCL06_00525</name>
</gene>
<feature type="chain" id="PRO_5045212250" evidence="1">
    <location>
        <begin position="24"/>
        <end position="416"/>
    </location>
</feature>
<accession>A0ABT2VIT4</accession>
<keyword evidence="3" id="KW-1185">Reference proteome</keyword>
<comment type="caution">
    <text evidence="2">The sequence shown here is derived from an EMBL/GenBank/DDBJ whole genome shotgun (WGS) entry which is preliminary data.</text>
</comment>
<sequence>MKFFLLLSGLVAASFIFAAAVNAQPAPQQHVVLMSLDGFRHDYIEKHDAGNLARIADEGVRAAGLIPVYPANTFPNHLSIVTGVYPTAHGIVNNRFYDKQRVKKNGYAAYSLGKGKQDSSWINALPLWNLVEFHGKKAGSFFWPEADARINGAVPTYHYHYNKYASYQQRVDQIVQWLSLPDASRPVFVAGYFSLTDTVGHDYGPDAPETKAAVQRVDALVGELYDRLQALPVPVNLIIVADHGMTSVDEERLITAESLGIDESFVYENEGAQIMVYARPGVPPQAVEEEATRLRALADGRFTVLSDTERAERHFQRGPRTGDIVLEIAPPARFIDADHTFSSPGGHGYLPSHPDMAATFVAAGPAFKKGARLPALSALEIYPGIAHLLGLPLLSETVSDGAVFKQGLSEKIAGAE</sequence>
<evidence type="ECO:0000313" key="3">
    <source>
        <dbReference type="Proteomes" id="UP001209257"/>
    </source>
</evidence>
<evidence type="ECO:0000256" key="1">
    <source>
        <dbReference type="SAM" id="SignalP"/>
    </source>
</evidence>
<feature type="signal peptide" evidence="1">
    <location>
        <begin position="1"/>
        <end position="23"/>
    </location>
</feature>
<dbReference type="InterPro" id="IPR002591">
    <property type="entry name" value="Phosphodiest/P_Trfase"/>
</dbReference>
<reference evidence="3" key="1">
    <citation type="submission" date="2023-07" db="EMBL/GenBank/DDBJ databases">
        <title>Study on multiphase classification of strain Alteromonas salexigens isolated from the Yellow Sea.</title>
        <authorList>
            <person name="Sun L."/>
        </authorList>
    </citation>
    <scope>NUCLEOTIDE SEQUENCE [LARGE SCALE GENOMIC DNA]</scope>
    <source>
        <strain evidence="3">ASW11-19</strain>
    </source>
</reference>
<dbReference type="SUPFAM" id="SSF53649">
    <property type="entry name" value="Alkaline phosphatase-like"/>
    <property type="match status" value="1"/>
</dbReference>
<dbReference type="Proteomes" id="UP001209257">
    <property type="component" value="Unassembled WGS sequence"/>
</dbReference>
<dbReference type="PANTHER" id="PTHR10151:SF120">
    <property type="entry name" value="BIS(5'-ADENOSYL)-TRIPHOSPHATASE"/>
    <property type="match status" value="1"/>
</dbReference>
<dbReference type="EMBL" id="JAOTJC010000002">
    <property type="protein sequence ID" value="MCU7553075.1"/>
    <property type="molecule type" value="Genomic_DNA"/>
</dbReference>
<evidence type="ECO:0000313" key="2">
    <source>
        <dbReference type="EMBL" id="MCU7553075.1"/>
    </source>
</evidence>
<dbReference type="Gene3D" id="3.40.720.10">
    <property type="entry name" value="Alkaline Phosphatase, subunit A"/>
    <property type="match status" value="1"/>
</dbReference>
<dbReference type="CDD" id="cd16018">
    <property type="entry name" value="Enpp"/>
    <property type="match status" value="1"/>
</dbReference>
<dbReference type="Gene3D" id="3.30.1360.180">
    <property type="match status" value="1"/>
</dbReference>
<keyword evidence="1" id="KW-0732">Signal</keyword>
<dbReference type="PANTHER" id="PTHR10151">
    <property type="entry name" value="ECTONUCLEOTIDE PYROPHOSPHATASE/PHOSPHODIESTERASE"/>
    <property type="match status" value="1"/>
</dbReference>
<dbReference type="Pfam" id="PF01663">
    <property type="entry name" value="Phosphodiest"/>
    <property type="match status" value="1"/>
</dbReference>